<dbReference type="InterPro" id="IPR044066">
    <property type="entry name" value="TRIAD_supradom"/>
</dbReference>
<dbReference type="CDD" id="cd20339">
    <property type="entry name" value="BRcat_RBR_RNF216"/>
    <property type="match status" value="1"/>
</dbReference>
<feature type="region of interest" description="Disordered" evidence="8">
    <location>
        <begin position="62"/>
        <end position="82"/>
    </location>
</feature>
<dbReference type="AlphaFoldDB" id="A0AA36HRX5"/>
<evidence type="ECO:0000256" key="8">
    <source>
        <dbReference type="SAM" id="MobiDB-lite"/>
    </source>
</evidence>
<keyword evidence="6" id="KW-0833">Ubl conjugation pathway</keyword>
<evidence type="ECO:0000256" key="1">
    <source>
        <dbReference type="ARBA" id="ARBA00004906"/>
    </source>
</evidence>
<feature type="domain" description="RING-type" evidence="9">
    <location>
        <begin position="226"/>
        <end position="477"/>
    </location>
</feature>
<dbReference type="PANTHER" id="PTHR22770:SF47">
    <property type="entry name" value="E3 UBIQUITIN-PROTEIN LIGASE RNF216"/>
    <property type="match status" value="1"/>
</dbReference>
<dbReference type="PANTHER" id="PTHR22770">
    <property type="entry name" value="UBIQUITIN CONJUGATING ENZYME 7 INTERACTING PROTEIN-RELATED"/>
    <property type="match status" value="1"/>
</dbReference>
<evidence type="ECO:0000256" key="6">
    <source>
        <dbReference type="ARBA" id="ARBA00022786"/>
    </source>
</evidence>
<evidence type="ECO:0000256" key="4">
    <source>
        <dbReference type="ARBA" id="ARBA00022737"/>
    </source>
</evidence>
<comment type="caution">
    <text evidence="10">The sequence shown here is derived from an EMBL/GenBank/DDBJ whole genome shotgun (WGS) entry which is preliminary data.</text>
</comment>
<dbReference type="PROSITE" id="PS51873">
    <property type="entry name" value="TRIAD"/>
    <property type="match status" value="1"/>
</dbReference>
<gene>
    <name evidence="10" type="ORF">EVOR1521_LOCUS3324</name>
</gene>
<dbReference type="GO" id="GO:0016740">
    <property type="term" value="F:transferase activity"/>
    <property type="evidence" value="ECO:0007669"/>
    <property type="project" value="UniProtKB-KW"/>
</dbReference>
<keyword evidence="7" id="KW-0862">Zinc</keyword>
<name>A0AA36HRX5_9DINO</name>
<comment type="pathway">
    <text evidence="1">Protein modification; protein ubiquitination.</text>
</comment>
<organism evidence="10 11">
    <name type="scientific">Effrenium voratum</name>
    <dbReference type="NCBI Taxonomy" id="2562239"/>
    <lineage>
        <taxon>Eukaryota</taxon>
        <taxon>Sar</taxon>
        <taxon>Alveolata</taxon>
        <taxon>Dinophyceae</taxon>
        <taxon>Suessiales</taxon>
        <taxon>Symbiodiniaceae</taxon>
        <taxon>Effrenium</taxon>
    </lineage>
</organism>
<dbReference type="Pfam" id="PF26191">
    <property type="entry name" value="RING-HC_RBR_RNF216"/>
    <property type="match status" value="1"/>
</dbReference>
<accession>A0AA36HRX5</accession>
<proteinExistence type="predicted"/>
<dbReference type="Gene3D" id="1.20.120.1750">
    <property type="match status" value="1"/>
</dbReference>
<evidence type="ECO:0000259" key="9">
    <source>
        <dbReference type="PROSITE" id="PS51873"/>
    </source>
</evidence>
<dbReference type="Pfam" id="PF26200">
    <property type="entry name" value="Rcat_RNF216"/>
    <property type="match status" value="1"/>
</dbReference>
<dbReference type="InterPro" id="IPR047545">
    <property type="entry name" value="BRcat_RBR_RNF216"/>
</dbReference>
<keyword evidence="2" id="KW-0808">Transferase</keyword>
<reference evidence="10" key="1">
    <citation type="submission" date="2023-08" db="EMBL/GenBank/DDBJ databases">
        <authorList>
            <person name="Chen Y."/>
            <person name="Shah S."/>
            <person name="Dougan E. K."/>
            <person name="Thang M."/>
            <person name="Chan C."/>
        </authorList>
    </citation>
    <scope>NUCLEOTIDE SEQUENCE</scope>
</reference>
<dbReference type="GO" id="GO:0008270">
    <property type="term" value="F:zinc ion binding"/>
    <property type="evidence" value="ECO:0007669"/>
    <property type="project" value="UniProtKB-KW"/>
</dbReference>
<evidence type="ECO:0000313" key="10">
    <source>
        <dbReference type="EMBL" id="CAJ1373537.1"/>
    </source>
</evidence>
<dbReference type="SUPFAM" id="SSF57850">
    <property type="entry name" value="RING/U-box"/>
    <property type="match status" value="2"/>
</dbReference>
<dbReference type="EMBL" id="CAUJNA010000202">
    <property type="protein sequence ID" value="CAJ1373537.1"/>
    <property type="molecule type" value="Genomic_DNA"/>
</dbReference>
<evidence type="ECO:0000256" key="2">
    <source>
        <dbReference type="ARBA" id="ARBA00022679"/>
    </source>
</evidence>
<protein>
    <recommendedName>
        <fullName evidence="9">RING-type domain-containing protein</fullName>
    </recommendedName>
</protein>
<feature type="region of interest" description="Disordered" evidence="8">
    <location>
        <begin position="532"/>
        <end position="561"/>
    </location>
</feature>
<keyword evidence="4" id="KW-0677">Repeat</keyword>
<keyword evidence="3" id="KW-0479">Metal-binding</keyword>
<keyword evidence="11" id="KW-1185">Reference proteome</keyword>
<evidence type="ECO:0000256" key="5">
    <source>
        <dbReference type="ARBA" id="ARBA00022771"/>
    </source>
</evidence>
<dbReference type="InterPro" id="IPR051628">
    <property type="entry name" value="LUBAC_E3_Ligases"/>
</dbReference>
<dbReference type="SMART" id="SM00647">
    <property type="entry name" value="IBR"/>
    <property type="match status" value="2"/>
</dbReference>
<sequence length="561" mass="61912">MATWQQIREDEELARRLAEELAGPDAEARAQIYDEDLALARQLAEQEQADLEFAAPAKAVFAVDDSPPTKKRRAPSTDLDPVLSDTKEELSDMAKEEVENMWSRCLRGEELLDSLPANDNASSEAYAVHALHTLMSEFRRAPVAMIRSAFQQAGTYSEAKAIIEGSSEVTSLKSKRPPKAAPPCDVPPLLQKEVQLGGEAVSIHKALAKRKQVRQERVAQLKAVGGLGTCGCCFDDELLPEEELRCTAAKGHGFCIPCVKQAAMAFFGQGLFTLNLSSEAASSAEPNLSVASLRCLDTSNCPGHFLDTAMQKALPRKDYVRYSRRSAALQAAASGLKDLVSCPGCDFMVQMSDKNETFPLDTPPPEDGVVRCLDPECGLTTCRWCMQPEHGPLKCEEVEKDSETKIRTFLEEKMAEAVLRRCPNQKCQKPYERTEGCNHIRCPCGTHSCYLCGTELDKKRPYDHYKDGHLGGGKNDSNSRCIVYGTPKWAEASGKKQREDAEKALQQYLKENPDLQEVAAASSTAKRKRLRELLEVTPERRNKKAKASADAEPELQACVIQ</sequence>
<dbReference type="InterPro" id="IPR047544">
    <property type="entry name" value="RING-HC_RBR_RNF216"/>
</dbReference>
<dbReference type="InterPro" id="IPR002867">
    <property type="entry name" value="IBR_dom"/>
</dbReference>
<keyword evidence="5" id="KW-0863">Zinc-finger</keyword>
<evidence type="ECO:0000313" key="11">
    <source>
        <dbReference type="Proteomes" id="UP001178507"/>
    </source>
</evidence>
<evidence type="ECO:0000256" key="3">
    <source>
        <dbReference type="ARBA" id="ARBA00022723"/>
    </source>
</evidence>
<dbReference type="Proteomes" id="UP001178507">
    <property type="component" value="Unassembled WGS sequence"/>
</dbReference>
<evidence type="ECO:0000256" key="7">
    <source>
        <dbReference type="ARBA" id="ARBA00022833"/>
    </source>
</evidence>